<sequence>MFCLKESEMAFERYYYSYKYREEINMDATYKYIAIVSDSDDSINNLELKLNRFVGNPYADFIKKLPLIIRDENIDSIYDSYISPCSTLPDTSEEAFELALDALFSNRTTFYRREHFSVLFIRIKDETRFSINDADKFMISLKSCFKPSKEFIDLINEPRNSIVITKRDRDKKIVYQTIDEISASTLMDMNKNDH</sequence>
<protein>
    <submittedName>
        <fullName evidence="1">Uncharacterized protein</fullName>
    </submittedName>
</protein>
<organism evidence="1">
    <name type="scientific">Siphoviridae sp. ctWWc42</name>
    <dbReference type="NCBI Taxonomy" id="2826361"/>
    <lineage>
        <taxon>Viruses</taxon>
        <taxon>Duplodnaviria</taxon>
        <taxon>Heunggongvirae</taxon>
        <taxon>Uroviricota</taxon>
        <taxon>Caudoviricetes</taxon>
    </lineage>
</organism>
<accession>A0A8S5R2M2</accession>
<dbReference type="EMBL" id="BK015795">
    <property type="protein sequence ID" value="DAE25221.1"/>
    <property type="molecule type" value="Genomic_DNA"/>
</dbReference>
<evidence type="ECO:0000313" key="1">
    <source>
        <dbReference type="EMBL" id="DAE25221.1"/>
    </source>
</evidence>
<proteinExistence type="predicted"/>
<reference evidence="1" key="1">
    <citation type="journal article" date="2021" name="Proc. Natl. Acad. Sci. U.S.A.">
        <title>A Catalog of Tens of Thousands of Viruses from Human Metagenomes Reveals Hidden Associations with Chronic Diseases.</title>
        <authorList>
            <person name="Tisza M.J."/>
            <person name="Buck C.B."/>
        </authorList>
    </citation>
    <scope>NUCLEOTIDE SEQUENCE</scope>
    <source>
        <strain evidence="1">CtWWc42</strain>
    </source>
</reference>
<name>A0A8S5R2M2_9CAUD</name>